<keyword evidence="1" id="KW-0812">Transmembrane</keyword>
<comment type="caution">
    <text evidence="3">The sequence shown here is derived from an EMBL/GenBank/DDBJ whole genome shotgun (WGS) entry which is preliminary data.</text>
</comment>
<gene>
    <name evidence="3" type="ORF">GLW05_19655</name>
</gene>
<evidence type="ECO:0000313" key="4">
    <source>
        <dbReference type="Proteomes" id="UP000468638"/>
    </source>
</evidence>
<dbReference type="EMBL" id="WMEQ01000021">
    <property type="protein sequence ID" value="MYL35791.1"/>
    <property type="molecule type" value="Genomic_DNA"/>
</dbReference>
<evidence type="ECO:0000313" key="3">
    <source>
        <dbReference type="EMBL" id="MYL35791.1"/>
    </source>
</evidence>
<evidence type="ECO:0000256" key="1">
    <source>
        <dbReference type="SAM" id="Phobius"/>
    </source>
</evidence>
<dbReference type="PANTHER" id="PTHR34351">
    <property type="entry name" value="SLR1927 PROTEIN-RELATED"/>
    <property type="match status" value="1"/>
</dbReference>
<evidence type="ECO:0000259" key="2">
    <source>
        <dbReference type="Pfam" id="PF01882"/>
    </source>
</evidence>
<dbReference type="Proteomes" id="UP000468638">
    <property type="component" value="Unassembled WGS sequence"/>
</dbReference>
<dbReference type="InterPro" id="IPR002881">
    <property type="entry name" value="DUF58"/>
</dbReference>
<reference evidence="3 4" key="1">
    <citation type="submission" date="2019-11" db="EMBL/GenBank/DDBJ databases">
        <title>Genome sequences of 17 halophilic strains isolated from different environments.</title>
        <authorList>
            <person name="Furrow R.E."/>
        </authorList>
    </citation>
    <scope>NUCLEOTIDE SEQUENCE [LARGE SCALE GENOMIC DNA]</scope>
    <source>
        <strain evidence="3 4">22514_16_FS</strain>
    </source>
</reference>
<feature type="domain" description="DUF58" evidence="2">
    <location>
        <begin position="236"/>
        <end position="433"/>
    </location>
</feature>
<dbReference type="PANTHER" id="PTHR34351:SF2">
    <property type="entry name" value="DUF58 DOMAIN-CONTAINING PROTEIN"/>
    <property type="match status" value="1"/>
</dbReference>
<sequence>MSYWRKSQSQCIVKNNMKNYAGLIGKLLFVVVLFAILYSYAMFQGGFVSWFLFFAMLPFVLYMFGLTFYPLSSWEFNRSFSKQILQTGDKVNIELTIHRKLPFPLYYCIVEEYLPPTFDRVGMKAGGYQYLANPNALTSEQKIKRVSFPWFKRKIRYQYTFDDVPRGEHHFHTIRVKTGDFFGFIRKQHYFTVPSSILVYPNQRAVGISKRMNSFEEGATPSSSPMKKDTTIVTGIREYTPGDRFSWIDWKNTAKKNSMMTKEFEPQKSSDVMLVLDASEVEASKSLAFEGSVELSASLIQAYKRMSSQLGFMILGEERKLFPFTKDVNQHNNMNHYLARVEANGKMSFADSLLLQHNSMPNNLVLMIVTNSLTPELKGTLTRLKQTHAHIVVFYIDANERIGPNEQQIVRELTISGIVVNVLTENEMSQNAFEVNT</sequence>
<dbReference type="Pfam" id="PF01882">
    <property type="entry name" value="DUF58"/>
    <property type="match status" value="1"/>
</dbReference>
<organism evidence="3 4">
    <name type="scientific">Pontibacillus yanchengensis</name>
    <dbReference type="NCBI Taxonomy" id="462910"/>
    <lineage>
        <taxon>Bacteria</taxon>
        <taxon>Bacillati</taxon>
        <taxon>Bacillota</taxon>
        <taxon>Bacilli</taxon>
        <taxon>Bacillales</taxon>
        <taxon>Bacillaceae</taxon>
        <taxon>Pontibacillus</taxon>
    </lineage>
</organism>
<keyword evidence="1" id="KW-1133">Transmembrane helix</keyword>
<keyword evidence="1" id="KW-0472">Membrane</keyword>
<feature type="transmembrane region" description="Helical" evidence="1">
    <location>
        <begin position="47"/>
        <end position="69"/>
    </location>
</feature>
<protein>
    <submittedName>
        <fullName evidence="3">DUF58 domain-containing protein</fullName>
    </submittedName>
</protein>
<feature type="transmembrane region" description="Helical" evidence="1">
    <location>
        <begin position="20"/>
        <end position="41"/>
    </location>
</feature>
<dbReference type="AlphaFoldDB" id="A0A6I5A5Y2"/>
<proteinExistence type="predicted"/>
<accession>A0A6I5A5Y2</accession>
<name>A0A6I5A5Y2_9BACI</name>